<organism evidence="2">
    <name type="scientific">Enterocloster phage PMBT24</name>
    <dbReference type="NCBI Taxonomy" id="3025413"/>
    <lineage>
        <taxon>Viruses</taxon>
        <taxon>Duplodnaviria</taxon>
        <taxon>Heunggongvirae</taxon>
        <taxon>Uroviricota</taxon>
        <taxon>Caudoviricetes</taxon>
    </lineage>
</organism>
<sequence length="471" mass="53401">MALIINQDLYTVTKQRVKNRQIKINLLNYSYQIVDEITGNVVSGTINVDANNDQRRSCNITLVVDDRNEFEIKSGGKIWLDKYIQIFVSEFNFLTQEWQWVNLGIYIINTPTWAYDASTNALSFEGLDLMAKLTGVRNGYISDMPTLIPQGSNVRNAIIEILKLAGVEKYIVEELPYTLPYDIQVDIGDTVYNLLAQLRDVDATKEIFFDVNGVFKYQSIPSGHDEASLIDDDVWNIVTLTESIVTDFESVKNVIRVFGKSLDPTYFPSATTVTNNIINLTIADYPTNITADTSFTVGWVNPITMGGNPFIKVNSNTALPLVNEDGTPAALDRANQYYVARYQNQKFIFLGYQQIYGEAKDENPESPFYIGSTIGEIAIPLQGGEYDNIYTNELARQRAKYELFLRTRMNDGVNLTCVPIWWLDVNIVVSYTVKDTNTPKQYIIKSFSADLQETGVQNISMISYYPQYESF</sequence>
<reference evidence="2" key="1">
    <citation type="submission" date="2023-01" db="EMBL/GenBank/DDBJ databases">
        <authorList>
            <person name="Sprotte S."/>
            <person name="Brinks E."/>
        </authorList>
    </citation>
    <scope>NUCLEOTIDE SEQUENCE</scope>
</reference>
<dbReference type="Pfam" id="PF16467">
    <property type="entry name" value="DUF5048"/>
    <property type="match status" value="1"/>
</dbReference>
<accession>A0AAT9TSH1</accession>
<evidence type="ECO:0000313" key="2">
    <source>
        <dbReference type="EMBL" id="WDQ45522.1"/>
    </source>
</evidence>
<name>A0AAT9TSH1_9CAUD</name>
<proteinExistence type="predicted"/>
<dbReference type="InterPro" id="IPR032489">
    <property type="entry name" value="DUF5048"/>
</dbReference>
<dbReference type="EMBL" id="OQ326496">
    <property type="protein sequence ID" value="WDQ45522.1"/>
    <property type="molecule type" value="Genomic_DNA"/>
</dbReference>
<reference evidence="2" key="2">
    <citation type="journal article" date="2024" name="Heliyon">
        <title>Complete genome sequence of the novel virulent phage PMBT24 infecting Enterocloster bolteae from the human gut.</title>
        <authorList>
            <person name="Sprotte S."/>
            <person name="Brinks E."/>
            <person name="Neve H."/>
            <person name="Franz C.M.A.P."/>
        </authorList>
    </citation>
    <scope>NUCLEOTIDE SEQUENCE</scope>
</reference>
<evidence type="ECO:0000259" key="1">
    <source>
        <dbReference type="Pfam" id="PF16467"/>
    </source>
</evidence>
<protein>
    <submittedName>
        <fullName evidence="2">Baseplate hub protein</fullName>
    </submittedName>
</protein>
<feature type="domain" description="DUF5048" evidence="1">
    <location>
        <begin position="365"/>
        <end position="468"/>
    </location>
</feature>